<sequence>MPTPSSSPLTLLSPPSAEERLTRCMAPTALPLPPLPPSLYPSLPVDRRDGILESKQPTRKRLCLSTLGSRYEVGESSTRSRGVDYGFSDTVEAEMRHRGIGEVWYGIKDTWIDPAEAVPEMAYIINIKHKRRVVPRISLKKPLSK</sequence>
<organism evidence="2">
    <name type="scientific">Tanacetum cinerariifolium</name>
    <name type="common">Dalmatian daisy</name>
    <name type="synonym">Chrysanthemum cinerariifolium</name>
    <dbReference type="NCBI Taxonomy" id="118510"/>
    <lineage>
        <taxon>Eukaryota</taxon>
        <taxon>Viridiplantae</taxon>
        <taxon>Streptophyta</taxon>
        <taxon>Embryophyta</taxon>
        <taxon>Tracheophyta</taxon>
        <taxon>Spermatophyta</taxon>
        <taxon>Magnoliopsida</taxon>
        <taxon>eudicotyledons</taxon>
        <taxon>Gunneridae</taxon>
        <taxon>Pentapetalae</taxon>
        <taxon>asterids</taxon>
        <taxon>campanulids</taxon>
        <taxon>Asterales</taxon>
        <taxon>Asteraceae</taxon>
        <taxon>Asteroideae</taxon>
        <taxon>Anthemideae</taxon>
        <taxon>Anthemidinae</taxon>
        <taxon>Tanacetum</taxon>
    </lineage>
</organism>
<protein>
    <submittedName>
        <fullName evidence="2">Uncharacterized protein</fullName>
    </submittedName>
</protein>
<feature type="non-terminal residue" evidence="2">
    <location>
        <position position="145"/>
    </location>
</feature>
<reference evidence="2" key="1">
    <citation type="journal article" date="2019" name="Sci. Rep.">
        <title>Draft genome of Tanacetum cinerariifolium, the natural source of mosquito coil.</title>
        <authorList>
            <person name="Yamashiro T."/>
            <person name="Shiraishi A."/>
            <person name="Satake H."/>
            <person name="Nakayama K."/>
        </authorList>
    </citation>
    <scope>NUCLEOTIDE SEQUENCE</scope>
</reference>
<dbReference type="AlphaFoldDB" id="A0A699S1Q6"/>
<feature type="compositionally biased region" description="Pro residues" evidence="1">
    <location>
        <begin position="30"/>
        <end position="39"/>
    </location>
</feature>
<feature type="region of interest" description="Disordered" evidence="1">
    <location>
        <begin position="27"/>
        <end position="56"/>
    </location>
</feature>
<dbReference type="EMBL" id="BKCJ011131194">
    <property type="protein sequence ID" value="GFC91339.1"/>
    <property type="molecule type" value="Genomic_DNA"/>
</dbReference>
<name>A0A699S1Q6_TANCI</name>
<proteinExistence type="predicted"/>
<evidence type="ECO:0000313" key="2">
    <source>
        <dbReference type="EMBL" id="GFC91339.1"/>
    </source>
</evidence>
<evidence type="ECO:0000256" key="1">
    <source>
        <dbReference type="SAM" id="MobiDB-lite"/>
    </source>
</evidence>
<gene>
    <name evidence="2" type="ORF">Tci_863309</name>
</gene>
<comment type="caution">
    <text evidence="2">The sequence shown here is derived from an EMBL/GenBank/DDBJ whole genome shotgun (WGS) entry which is preliminary data.</text>
</comment>
<accession>A0A699S1Q6</accession>